<name>A0A9E3H5T8_9NOST</name>
<protein>
    <submittedName>
        <fullName evidence="1">Uncharacterized protein</fullName>
    </submittedName>
</protein>
<dbReference type="EMBL" id="JAHHHW010000066">
    <property type="protein sequence ID" value="MBW4431333.1"/>
    <property type="molecule type" value="Genomic_DNA"/>
</dbReference>
<comment type="caution">
    <text evidence="1">The sequence shown here is derived from an EMBL/GenBank/DDBJ whole genome shotgun (WGS) entry which is preliminary data.</text>
</comment>
<evidence type="ECO:0000313" key="1">
    <source>
        <dbReference type="EMBL" id="MBW4431333.1"/>
    </source>
</evidence>
<evidence type="ECO:0000313" key="2">
    <source>
        <dbReference type="Proteomes" id="UP000813215"/>
    </source>
</evidence>
<accession>A0A9E3H5T8</accession>
<reference evidence="1" key="1">
    <citation type="submission" date="2021-05" db="EMBL/GenBank/DDBJ databases">
        <authorList>
            <person name="Pietrasiak N."/>
            <person name="Ward R."/>
            <person name="Stajich J.E."/>
            <person name="Kurbessoian T."/>
        </authorList>
    </citation>
    <scope>NUCLEOTIDE SEQUENCE</scope>
    <source>
        <strain evidence="1">HA4357-MV3</strain>
    </source>
</reference>
<dbReference type="Proteomes" id="UP000813215">
    <property type="component" value="Unassembled WGS sequence"/>
</dbReference>
<sequence>MNNEINNYELNRLIPPEIKNDEFYATIQIIAREEDIKTVLEIGSSSGEGST</sequence>
<dbReference type="AlphaFoldDB" id="A0A9E3H5T8"/>
<reference evidence="1" key="2">
    <citation type="journal article" date="2022" name="Microbiol. Resour. Announc.">
        <title>Metagenome Sequencing to Explore Phylogenomics of Terrestrial Cyanobacteria.</title>
        <authorList>
            <person name="Ward R.D."/>
            <person name="Stajich J.E."/>
            <person name="Johansen J.R."/>
            <person name="Huntemann M."/>
            <person name="Clum A."/>
            <person name="Foster B."/>
            <person name="Foster B."/>
            <person name="Roux S."/>
            <person name="Palaniappan K."/>
            <person name="Varghese N."/>
            <person name="Mukherjee S."/>
            <person name="Reddy T.B.K."/>
            <person name="Daum C."/>
            <person name="Copeland A."/>
            <person name="Chen I.A."/>
            <person name="Ivanova N.N."/>
            <person name="Kyrpides N.C."/>
            <person name="Shapiro N."/>
            <person name="Eloe-Fadrosh E.A."/>
            <person name="Pietrasiak N."/>
        </authorList>
    </citation>
    <scope>NUCLEOTIDE SEQUENCE</scope>
    <source>
        <strain evidence="1">HA4357-MV3</strain>
    </source>
</reference>
<proteinExistence type="predicted"/>
<gene>
    <name evidence="1" type="ORF">KME28_06295</name>
</gene>
<organism evidence="1 2">
    <name type="scientific">Pelatocladus maniniholoensis HA4357-MV3</name>
    <dbReference type="NCBI Taxonomy" id="1117104"/>
    <lineage>
        <taxon>Bacteria</taxon>
        <taxon>Bacillati</taxon>
        <taxon>Cyanobacteriota</taxon>
        <taxon>Cyanophyceae</taxon>
        <taxon>Nostocales</taxon>
        <taxon>Nostocaceae</taxon>
        <taxon>Pelatocladus</taxon>
    </lineage>
</organism>